<dbReference type="OrthoDB" id="10250120at2759"/>
<dbReference type="GO" id="GO:0032511">
    <property type="term" value="P:late endosome to vacuole transport via multivesicular body sorting pathway"/>
    <property type="evidence" value="ECO:0007669"/>
    <property type="project" value="TreeGrafter"/>
</dbReference>
<evidence type="ECO:0008006" key="5">
    <source>
        <dbReference type="Google" id="ProtNLM"/>
    </source>
</evidence>
<organism evidence="3 4">
    <name type="scientific">Athelia psychrophila</name>
    <dbReference type="NCBI Taxonomy" id="1759441"/>
    <lineage>
        <taxon>Eukaryota</taxon>
        <taxon>Fungi</taxon>
        <taxon>Dikarya</taxon>
        <taxon>Basidiomycota</taxon>
        <taxon>Agaricomycotina</taxon>
        <taxon>Agaricomycetes</taxon>
        <taxon>Agaricomycetidae</taxon>
        <taxon>Atheliales</taxon>
        <taxon>Atheliaceae</taxon>
        <taxon>Athelia</taxon>
    </lineage>
</organism>
<dbReference type="Pfam" id="PF03357">
    <property type="entry name" value="Snf7"/>
    <property type="match status" value="1"/>
</dbReference>
<dbReference type="PANTHER" id="PTHR22761">
    <property type="entry name" value="CHARGED MULTIVESICULAR BODY PROTEIN"/>
    <property type="match status" value="1"/>
</dbReference>
<dbReference type="PANTHER" id="PTHR22761:SF96">
    <property type="entry name" value="BCDNA.GH08385"/>
    <property type="match status" value="1"/>
</dbReference>
<reference evidence="3 4" key="1">
    <citation type="journal article" date="2016" name="Mol. Biol. Evol.">
        <title>Comparative Genomics of Early-Diverging Mushroom-Forming Fungi Provides Insights into the Origins of Lignocellulose Decay Capabilities.</title>
        <authorList>
            <person name="Nagy L.G."/>
            <person name="Riley R."/>
            <person name="Tritt A."/>
            <person name="Adam C."/>
            <person name="Daum C."/>
            <person name="Floudas D."/>
            <person name="Sun H."/>
            <person name="Yadav J.S."/>
            <person name="Pangilinan J."/>
            <person name="Larsson K.H."/>
            <person name="Matsuura K."/>
            <person name="Barry K."/>
            <person name="Labutti K."/>
            <person name="Kuo R."/>
            <person name="Ohm R.A."/>
            <person name="Bhattacharya S.S."/>
            <person name="Shirouzu T."/>
            <person name="Yoshinaga Y."/>
            <person name="Martin F.M."/>
            <person name="Grigoriev I.V."/>
            <person name="Hibbett D.S."/>
        </authorList>
    </citation>
    <scope>NUCLEOTIDE SEQUENCE [LARGE SCALE GENOMIC DNA]</scope>
    <source>
        <strain evidence="3 4">CBS 109695</strain>
    </source>
</reference>
<keyword evidence="1" id="KW-0175">Coiled coil</keyword>
<protein>
    <recommendedName>
        <fullName evidence="5">Snf7-domain-containing protein</fullName>
    </recommendedName>
</protein>
<dbReference type="GO" id="GO:0006900">
    <property type="term" value="P:vesicle budding from membrane"/>
    <property type="evidence" value="ECO:0007669"/>
    <property type="project" value="TreeGrafter"/>
</dbReference>
<dbReference type="GO" id="GO:0009898">
    <property type="term" value="C:cytoplasmic side of plasma membrane"/>
    <property type="evidence" value="ECO:0007669"/>
    <property type="project" value="TreeGrafter"/>
</dbReference>
<accession>A0A166I8K9</accession>
<dbReference type="InterPro" id="IPR005024">
    <property type="entry name" value="Snf7_fam"/>
</dbReference>
<name>A0A166I8K9_9AGAM</name>
<dbReference type="Proteomes" id="UP000076532">
    <property type="component" value="Unassembled WGS sequence"/>
</dbReference>
<evidence type="ECO:0000256" key="2">
    <source>
        <dbReference type="SAM" id="MobiDB-lite"/>
    </source>
</evidence>
<dbReference type="STRING" id="436010.A0A166I8K9"/>
<feature type="coiled-coil region" evidence="1">
    <location>
        <begin position="268"/>
        <end position="295"/>
    </location>
</feature>
<feature type="region of interest" description="Disordered" evidence="2">
    <location>
        <begin position="437"/>
        <end position="469"/>
    </location>
</feature>
<evidence type="ECO:0000256" key="1">
    <source>
        <dbReference type="SAM" id="Coils"/>
    </source>
</evidence>
<sequence length="469" mass="51327">MSSSLSTLPTYTETSKSRLQALYSDISRQKHSNPTSFHANVDWWKRTLQALVSRGWQARATEATETNKLILSAGRGLSETFRFEGVGKPLGLGAIIDLTSIPLAKAELRSTNSLIPLFQFLNGTQSVYDPGWLPYRIASFVVGKPLWWALEQLEIVKAEDAYTETELWQRVTGDYAVLELVEGAADAVMRAREAEGGFGVADGLYDFEGFKAAFSTKVNAYGPLTDLDVRVLVKFLQRDRKVVVVDKEIIKFVEGAHEREVTAVDRSILELKSAVQKLHAQVDDIQRKMDGCTKKASASLLQKRKPLALSYLRSKKQLEDLLTKRLGSLGILESTLIQVEGAAGDVELMKSYESSTATLRMILGHPSLQRGKVEETMDAMASASADARDVEDAIKIGGESAAAEAGIDDSELEAELQALIKNSEGEREAAEAIERLKGDGMNAPTSVPVDEGPDEGWEVMEGPTEVAET</sequence>
<dbReference type="GO" id="GO:0000815">
    <property type="term" value="C:ESCRT III complex"/>
    <property type="evidence" value="ECO:0007669"/>
    <property type="project" value="TreeGrafter"/>
</dbReference>
<gene>
    <name evidence="3" type="ORF">FIBSPDRAFT_932850</name>
</gene>
<keyword evidence="4" id="KW-1185">Reference proteome</keyword>
<dbReference type="GO" id="GO:0005771">
    <property type="term" value="C:multivesicular body"/>
    <property type="evidence" value="ECO:0007669"/>
    <property type="project" value="TreeGrafter"/>
</dbReference>
<evidence type="ECO:0000313" key="3">
    <source>
        <dbReference type="EMBL" id="KZP19560.1"/>
    </source>
</evidence>
<proteinExistence type="predicted"/>
<dbReference type="EMBL" id="KV417563">
    <property type="protein sequence ID" value="KZP19560.1"/>
    <property type="molecule type" value="Genomic_DNA"/>
</dbReference>
<dbReference type="AlphaFoldDB" id="A0A166I8K9"/>
<evidence type="ECO:0000313" key="4">
    <source>
        <dbReference type="Proteomes" id="UP000076532"/>
    </source>
</evidence>